<evidence type="ECO:0000313" key="1">
    <source>
        <dbReference type="EMBL" id="MDV0444874.1"/>
    </source>
</evidence>
<proteinExistence type="predicted"/>
<dbReference type="Pfam" id="PF07751">
    <property type="entry name" value="Abi_2"/>
    <property type="match status" value="1"/>
</dbReference>
<sequence length="301" mass="36026">MSDLEYAKPALNINEQYNKLCQQKLIINDEEETKSFLLNNSLFRFRSYSYFFQEMKTPGKPFKNQVCFNDIIDLYDFDNELRLLVFKAIQKIEIAVRNQIIYEYSIEYGSHWHLDSKHFHNIDQYSKFKEKIDSEEKRDSGKDIQKYKQRYPTSKSSACWIIFDVISFTSLSLMFGNLNKSVQTKNIVKHFGLNNYFVLRNWIYCLTVLRNICAHHSRLWNRELIDLQVPAKTSQPFTINQNKPKCVYSYLCCLQYLLNQVDKNNTFKTDLKNLFSNYSSSLYLIEMGFPHDWEKEEFWCS</sequence>
<accession>A0ABU3VN85</accession>
<dbReference type="InterPro" id="IPR011664">
    <property type="entry name" value="Abi_system_AbiD/AbiF-like"/>
</dbReference>
<dbReference type="EMBL" id="JAWDKC010000011">
    <property type="protein sequence ID" value="MDV0444874.1"/>
    <property type="molecule type" value="Genomic_DNA"/>
</dbReference>
<reference evidence="1 2" key="1">
    <citation type="submission" date="2023-06" db="EMBL/GenBank/DDBJ databases">
        <title>Genome sequence of Methanimicrococcus sp. At1.</title>
        <authorList>
            <person name="Protasov E."/>
            <person name="Platt K."/>
            <person name="Poehlein A."/>
            <person name="Daniel R."/>
            <person name="Brune A."/>
        </authorList>
    </citation>
    <scope>NUCLEOTIDE SEQUENCE [LARGE SCALE GENOMIC DNA]</scope>
    <source>
        <strain evidence="1 2">At1</strain>
    </source>
</reference>
<keyword evidence="2" id="KW-1185">Reference proteome</keyword>
<name>A0ABU3VN85_9EURY</name>
<gene>
    <name evidence="1" type="ORF">MmiAt1_04190</name>
</gene>
<evidence type="ECO:0000313" key="2">
    <source>
        <dbReference type="Proteomes" id="UP001272052"/>
    </source>
</evidence>
<dbReference type="Proteomes" id="UP001272052">
    <property type="component" value="Unassembled WGS sequence"/>
</dbReference>
<protein>
    <recommendedName>
        <fullName evidence="3">Abortive infection bacteriophage resistance protein</fullName>
    </recommendedName>
</protein>
<dbReference type="RefSeq" id="WP_318785284.1">
    <property type="nucleotide sequence ID" value="NZ_JAWDKC010000011.1"/>
</dbReference>
<organism evidence="1 2">
    <name type="scientific">Methanimicrococcus hacksteinii</name>
    <dbReference type="NCBI Taxonomy" id="3028293"/>
    <lineage>
        <taxon>Archaea</taxon>
        <taxon>Methanobacteriati</taxon>
        <taxon>Methanobacteriota</taxon>
        <taxon>Stenosarchaea group</taxon>
        <taxon>Methanomicrobia</taxon>
        <taxon>Methanosarcinales</taxon>
        <taxon>Methanosarcinaceae</taxon>
        <taxon>Methanimicrococcus</taxon>
    </lineage>
</organism>
<evidence type="ECO:0008006" key="3">
    <source>
        <dbReference type="Google" id="ProtNLM"/>
    </source>
</evidence>
<comment type="caution">
    <text evidence="1">The sequence shown here is derived from an EMBL/GenBank/DDBJ whole genome shotgun (WGS) entry which is preliminary data.</text>
</comment>